<dbReference type="EMBL" id="JBDFQZ010000013">
    <property type="protein sequence ID" value="KAK9668458.1"/>
    <property type="molecule type" value="Genomic_DNA"/>
</dbReference>
<evidence type="ECO:0000313" key="3">
    <source>
        <dbReference type="Proteomes" id="UP001443914"/>
    </source>
</evidence>
<reference evidence="2" key="1">
    <citation type="submission" date="2024-03" db="EMBL/GenBank/DDBJ databases">
        <title>WGS assembly of Saponaria officinalis var. Norfolk2.</title>
        <authorList>
            <person name="Jenkins J."/>
            <person name="Shu S."/>
            <person name="Grimwood J."/>
            <person name="Barry K."/>
            <person name="Goodstein D."/>
            <person name="Schmutz J."/>
            <person name="Leebens-Mack J."/>
            <person name="Osbourn A."/>
        </authorList>
    </citation>
    <scope>NUCLEOTIDE SEQUENCE [LARGE SCALE GENOMIC DNA]</scope>
    <source>
        <strain evidence="2">JIC</strain>
    </source>
</reference>
<accession>A0AAW1GUI6</accession>
<organism evidence="2 3">
    <name type="scientific">Saponaria officinalis</name>
    <name type="common">Common soapwort</name>
    <name type="synonym">Lychnis saponaria</name>
    <dbReference type="NCBI Taxonomy" id="3572"/>
    <lineage>
        <taxon>Eukaryota</taxon>
        <taxon>Viridiplantae</taxon>
        <taxon>Streptophyta</taxon>
        <taxon>Embryophyta</taxon>
        <taxon>Tracheophyta</taxon>
        <taxon>Spermatophyta</taxon>
        <taxon>Magnoliopsida</taxon>
        <taxon>eudicotyledons</taxon>
        <taxon>Gunneridae</taxon>
        <taxon>Pentapetalae</taxon>
        <taxon>Caryophyllales</taxon>
        <taxon>Caryophyllaceae</taxon>
        <taxon>Caryophylleae</taxon>
        <taxon>Saponaria</taxon>
    </lineage>
</organism>
<dbReference type="Proteomes" id="UP001443914">
    <property type="component" value="Unassembled WGS sequence"/>
</dbReference>
<keyword evidence="1" id="KW-0472">Membrane</keyword>
<evidence type="ECO:0000313" key="2">
    <source>
        <dbReference type="EMBL" id="KAK9668458.1"/>
    </source>
</evidence>
<keyword evidence="3" id="KW-1185">Reference proteome</keyword>
<feature type="transmembrane region" description="Helical" evidence="1">
    <location>
        <begin position="91"/>
        <end position="108"/>
    </location>
</feature>
<comment type="caution">
    <text evidence="2">The sequence shown here is derived from an EMBL/GenBank/DDBJ whole genome shotgun (WGS) entry which is preliminary data.</text>
</comment>
<protein>
    <submittedName>
        <fullName evidence="2">Uncharacterized protein</fullName>
    </submittedName>
</protein>
<keyword evidence="1" id="KW-1133">Transmembrane helix</keyword>
<feature type="transmembrane region" description="Helical" evidence="1">
    <location>
        <begin position="64"/>
        <end position="85"/>
    </location>
</feature>
<gene>
    <name evidence="2" type="ORF">RND81_13G062100</name>
</gene>
<proteinExistence type="predicted"/>
<keyword evidence="1" id="KW-0812">Transmembrane</keyword>
<dbReference type="AlphaFoldDB" id="A0AAW1GUI6"/>
<evidence type="ECO:0000256" key="1">
    <source>
        <dbReference type="SAM" id="Phobius"/>
    </source>
</evidence>
<name>A0AAW1GUI6_SAPOF</name>
<sequence length="109" mass="12815">MRDFIQLFLSLILGSKHNQTLTSHQSPRSFHILQRRHFSHYAFHHDPQLRRFSHHDSRPIPHHFTCLLLSISICGLLVILCILTLSDHFEVLLLLISLFQLLLMVVIML</sequence>